<name>A0A059XWW0_9BACT</name>
<evidence type="ECO:0000256" key="2">
    <source>
        <dbReference type="ARBA" id="ARBA00023015"/>
    </source>
</evidence>
<dbReference type="InterPro" id="IPR000847">
    <property type="entry name" value="LysR_HTH_N"/>
</dbReference>
<dbReference type="Proteomes" id="UP000027059">
    <property type="component" value="Chromosome"/>
</dbReference>
<evidence type="ECO:0000256" key="4">
    <source>
        <dbReference type="ARBA" id="ARBA00023163"/>
    </source>
</evidence>
<evidence type="ECO:0000259" key="5">
    <source>
        <dbReference type="PROSITE" id="PS50931"/>
    </source>
</evidence>
<dbReference type="EMBL" id="CP007243">
    <property type="protein sequence ID" value="AIA31378.1"/>
    <property type="molecule type" value="Genomic_DNA"/>
</dbReference>
<dbReference type="AlphaFoldDB" id="A0A059XWW0"/>
<dbReference type="Gene3D" id="3.40.190.10">
    <property type="entry name" value="Periplasmic binding protein-like II"/>
    <property type="match status" value="2"/>
</dbReference>
<organism evidence="6 7">
    <name type="scientific">Leptospirillum ferriphilum YSK</name>
    <dbReference type="NCBI Taxonomy" id="1441628"/>
    <lineage>
        <taxon>Bacteria</taxon>
        <taxon>Pseudomonadati</taxon>
        <taxon>Nitrospirota</taxon>
        <taxon>Nitrospiria</taxon>
        <taxon>Nitrospirales</taxon>
        <taxon>Nitrospiraceae</taxon>
        <taxon>Leptospirillum</taxon>
    </lineage>
</organism>
<gene>
    <name evidence="6" type="ORF">Y981_00760</name>
</gene>
<dbReference type="Pfam" id="PF03466">
    <property type="entry name" value="LysR_substrate"/>
    <property type="match status" value="1"/>
</dbReference>
<dbReference type="PANTHER" id="PTHR30126">
    <property type="entry name" value="HTH-TYPE TRANSCRIPTIONAL REGULATOR"/>
    <property type="match status" value="1"/>
</dbReference>
<keyword evidence="3" id="KW-0238">DNA-binding</keyword>
<evidence type="ECO:0000256" key="3">
    <source>
        <dbReference type="ARBA" id="ARBA00023125"/>
    </source>
</evidence>
<dbReference type="SUPFAM" id="SSF53850">
    <property type="entry name" value="Periplasmic binding protein-like II"/>
    <property type="match status" value="1"/>
</dbReference>
<keyword evidence="7" id="KW-1185">Reference proteome</keyword>
<dbReference type="SUPFAM" id="SSF46785">
    <property type="entry name" value="Winged helix' DNA-binding domain"/>
    <property type="match status" value="1"/>
</dbReference>
<accession>A0A059XWW0</accession>
<dbReference type="RefSeq" id="WP_014959908.1">
    <property type="nucleotide sequence ID" value="NZ_CP007243.1"/>
</dbReference>
<evidence type="ECO:0000256" key="1">
    <source>
        <dbReference type="ARBA" id="ARBA00009437"/>
    </source>
</evidence>
<dbReference type="Pfam" id="PF00126">
    <property type="entry name" value="HTH_1"/>
    <property type="match status" value="1"/>
</dbReference>
<keyword evidence="2" id="KW-0805">Transcription regulation</keyword>
<dbReference type="Gene3D" id="1.10.10.10">
    <property type="entry name" value="Winged helix-like DNA-binding domain superfamily/Winged helix DNA-binding domain"/>
    <property type="match status" value="1"/>
</dbReference>
<dbReference type="InterPro" id="IPR036390">
    <property type="entry name" value="WH_DNA-bd_sf"/>
</dbReference>
<proteinExistence type="inferred from homology"/>
<reference evidence="6 7" key="2">
    <citation type="journal article" date="2015" name="Biomed. Res. Int.">
        <title>Effects of Arsenite Resistance on the Growth and Functional Gene Expression of Leptospirillum ferriphilum and Acidithiobacillus thiooxidans in Pure Culture and Coculture.</title>
        <authorList>
            <person name="Jiang H."/>
            <person name="Liang Y."/>
            <person name="Yin H."/>
            <person name="Xiao Y."/>
            <person name="Guo X."/>
            <person name="Xu Y."/>
            <person name="Hu Q."/>
            <person name="Liu H."/>
            <person name="Liu X."/>
        </authorList>
    </citation>
    <scope>NUCLEOTIDE SEQUENCE [LARGE SCALE GENOMIC DNA]</scope>
    <source>
        <strain evidence="6 7">YSK</strain>
    </source>
</reference>
<keyword evidence="4" id="KW-0804">Transcription</keyword>
<evidence type="ECO:0000313" key="6">
    <source>
        <dbReference type="EMBL" id="AIA31378.1"/>
    </source>
</evidence>
<evidence type="ECO:0000313" key="7">
    <source>
        <dbReference type="Proteomes" id="UP000027059"/>
    </source>
</evidence>
<dbReference type="OrthoDB" id="9808620at2"/>
<dbReference type="FunFam" id="1.10.10.10:FF:000001">
    <property type="entry name" value="LysR family transcriptional regulator"/>
    <property type="match status" value="1"/>
</dbReference>
<dbReference type="PANTHER" id="PTHR30126:SF39">
    <property type="entry name" value="HTH-TYPE TRANSCRIPTIONAL REGULATOR CYSL"/>
    <property type="match status" value="1"/>
</dbReference>
<dbReference type="GO" id="GO:0000976">
    <property type="term" value="F:transcription cis-regulatory region binding"/>
    <property type="evidence" value="ECO:0007669"/>
    <property type="project" value="TreeGrafter"/>
</dbReference>
<dbReference type="PRINTS" id="PR00039">
    <property type="entry name" value="HTHLYSR"/>
</dbReference>
<comment type="similarity">
    <text evidence="1">Belongs to the LysR transcriptional regulatory family.</text>
</comment>
<dbReference type="PROSITE" id="PS50931">
    <property type="entry name" value="HTH_LYSR"/>
    <property type="match status" value="1"/>
</dbReference>
<reference evidence="7" key="1">
    <citation type="submission" date="2014-02" db="EMBL/GenBank/DDBJ databases">
        <title>Complete genome sequence and comparative genomic analysis of the nitrogen-fixing bacterium Leptospirillum ferriphilum YSK.</title>
        <authorList>
            <person name="Guo X."/>
            <person name="Yin H."/>
            <person name="Liang Y."/>
            <person name="Hu Q."/>
            <person name="Ma L."/>
            <person name="Xiao Y."/>
            <person name="Zhang X."/>
            <person name="Qiu G."/>
            <person name="Liu X."/>
        </authorList>
    </citation>
    <scope>NUCLEOTIDE SEQUENCE [LARGE SCALE GENOMIC DNA]</scope>
    <source>
        <strain evidence="7">YSK</strain>
    </source>
</reference>
<sequence length="303" mass="33657">MTHDQLRIFLKVAELGSFTQAGETLFLTQPAISLQVKTLEQHLGVPLFERKGRQVLLTEAGVRLLPHARRIMEEIADARARVAELSSGALGNLRIGSSTTIGTAILPSILYEFSQKNPQIRTSLSILNSHRIVFDLKTSEIDIGFIEGDLTRTEAQGVRRSFLAQDRLVLVDSREKPFVSGDETSLEEIRRLPLILREAGSGTRQILEDSLLDRGFPIDLFTVSLTVGQTGVIKKMVGKGAGIAFMSVLAIEKGDQDLLRTVRVRDFSPIRDLWIVTPGRRVSSATRLFLDCVHESLDWASRL</sequence>
<feature type="domain" description="HTH lysR-type" evidence="5">
    <location>
        <begin position="1"/>
        <end position="58"/>
    </location>
</feature>
<dbReference type="InterPro" id="IPR005119">
    <property type="entry name" value="LysR_subst-bd"/>
</dbReference>
<dbReference type="HOGENOM" id="CLU_039613_6_1_0"/>
<dbReference type="InterPro" id="IPR036388">
    <property type="entry name" value="WH-like_DNA-bd_sf"/>
</dbReference>
<dbReference type="KEGG" id="lfp:Y981_00760"/>
<protein>
    <recommendedName>
        <fullName evidence="5">HTH lysR-type domain-containing protein</fullName>
    </recommendedName>
</protein>
<dbReference type="GO" id="GO:0003700">
    <property type="term" value="F:DNA-binding transcription factor activity"/>
    <property type="evidence" value="ECO:0007669"/>
    <property type="project" value="InterPro"/>
</dbReference>